<dbReference type="SUPFAM" id="SSF52743">
    <property type="entry name" value="Subtilisin-like"/>
    <property type="match status" value="1"/>
</dbReference>
<feature type="active site" description="Charge relay system" evidence="5">
    <location>
        <position position="212"/>
    </location>
</feature>
<feature type="chain" id="PRO_5046437548" evidence="6">
    <location>
        <begin position="18"/>
        <end position="409"/>
    </location>
</feature>
<name>A0ABV6PJF3_9SPHN</name>
<evidence type="ECO:0000256" key="5">
    <source>
        <dbReference type="PROSITE-ProRule" id="PRU01240"/>
    </source>
</evidence>
<comment type="similarity">
    <text evidence="1 5">Belongs to the peptidase S8 family.</text>
</comment>
<comment type="caution">
    <text evidence="8">The sequence shown here is derived from an EMBL/GenBank/DDBJ whole genome shotgun (WGS) entry which is preliminary data.</text>
</comment>
<evidence type="ECO:0000256" key="4">
    <source>
        <dbReference type="ARBA" id="ARBA00022825"/>
    </source>
</evidence>
<evidence type="ECO:0000256" key="2">
    <source>
        <dbReference type="ARBA" id="ARBA00022670"/>
    </source>
</evidence>
<gene>
    <name evidence="8" type="ORF">ACFFF7_07265</name>
</gene>
<dbReference type="InterPro" id="IPR036852">
    <property type="entry name" value="Peptidase_S8/S53_dom_sf"/>
</dbReference>
<reference evidence="8 9" key="1">
    <citation type="submission" date="2024-09" db="EMBL/GenBank/DDBJ databases">
        <authorList>
            <person name="Sun Q."/>
            <person name="Mori K."/>
        </authorList>
    </citation>
    <scope>NUCLEOTIDE SEQUENCE [LARGE SCALE GENOMIC DNA]</scope>
    <source>
        <strain evidence="8 9">NCAIM B.02537</strain>
    </source>
</reference>
<dbReference type="PANTHER" id="PTHR43806">
    <property type="entry name" value="PEPTIDASE S8"/>
    <property type="match status" value="1"/>
</dbReference>
<keyword evidence="3 5" id="KW-0378">Hydrolase</keyword>
<dbReference type="Gene3D" id="3.40.50.200">
    <property type="entry name" value="Peptidase S8/S53 domain"/>
    <property type="match status" value="1"/>
</dbReference>
<evidence type="ECO:0000313" key="8">
    <source>
        <dbReference type="EMBL" id="MFC0589208.1"/>
    </source>
</evidence>
<accession>A0ABV6PJF3</accession>
<proteinExistence type="inferred from homology"/>
<feature type="signal peptide" evidence="6">
    <location>
        <begin position="1"/>
        <end position="17"/>
    </location>
</feature>
<evidence type="ECO:0000256" key="1">
    <source>
        <dbReference type="ARBA" id="ARBA00011073"/>
    </source>
</evidence>
<evidence type="ECO:0000313" key="9">
    <source>
        <dbReference type="Proteomes" id="UP001589943"/>
    </source>
</evidence>
<feature type="active site" description="Charge relay system" evidence="5">
    <location>
        <position position="189"/>
    </location>
</feature>
<feature type="active site" description="Charge relay system" evidence="5">
    <location>
        <position position="356"/>
    </location>
</feature>
<keyword evidence="6" id="KW-0732">Signal</keyword>
<dbReference type="EMBL" id="JBHLTL010000004">
    <property type="protein sequence ID" value="MFC0589208.1"/>
    <property type="molecule type" value="Genomic_DNA"/>
</dbReference>
<evidence type="ECO:0000259" key="7">
    <source>
        <dbReference type="Pfam" id="PF00082"/>
    </source>
</evidence>
<evidence type="ECO:0000256" key="3">
    <source>
        <dbReference type="ARBA" id="ARBA00022801"/>
    </source>
</evidence>
<protein>
    <submittedName>
        <fullName evidence="8">S8 family serine peptidase</fullName>
    </submittedName>
</protein>
<sequence length="409" mass="41472">MQPLHSTLIAGFLAALAAPLAAQLALPQLPAVPPVGGTVDAIAARAGNLTRASLDDVGAALRQARTARIDDLLRRNRQTIERDADGQPARRGTLLVLDPGEADRARLAALGFTLRGSERLDDLSMTVVELTVPAGLDLAAAQRLVAKTLPGLTVSSDPLHFQSGGAASLAAAEVGAGQGAITTPIGLIDGAPAQQVDALRGFAAGAPLPSNHGSAVVSLATRAGVRTIRVADVYGNDPAGGNALAIVRGMNWLIAGGARVISISLVGPRNPVLERAVGAARARQVLVVAAVGNDGPAAPPSYPASYGGVVAVTAVDRRNRPLIEAGRALHLDYAAPGADITARNAAGRLVAVRGTSYAVPLVAARAAAAFQRGVAFSQIGAALDAEARPLARKLPDPRSGRGLLCDGCR</sequence>
<evidence type="ECO:0000256" key="6">
    <source>
        <dbReference type="SAM" id="SignalP"/>
    </source>
</evidence>
<keyword evidence="2 5" id="KW-0645">Protease</keyword>
<dbReference type="RefSeq" id="WP_379480704.1">
    <property type="nucleotide sequence ID" value="NZ_JBHLTL010000004.1"/>
</dbReference>
<dbReference type="Pfam" id="PF00082">
    <property type="entry name" value="Peptidase_S8"/>
    <property type="match status" value="1"/>
</dbReference>
<dbReference type="InterPro" id="IPR000209">
    <property type="entry name" value="Peptidase_S8/S53_dom"/>
</dbReference>
<feature type="domain" description="Peptidase S8/S53" evidence="7">
    <location>
        <begin position="211"/>
        <end position="371"/>
    </location>
</feature>
<dbReference type="Proteomes" id="UP001589943">
    <property type="component" value="Unassembled WGS sequence"/>
</dbReference>
<dbReference type="CDD" id="cd05561">
    <property type="entry name" value="Peptidases_S8_4"/>
    <property type="match status" value="1"/>
</dbReference>
<dbReference type="PROSITE" id="PS51892">
    <property type="entry name" value="SUBTILASE"/>
    <property type="match status" value="1"/>
</dbReference>
<organism evidence="8 9">
    <name type="scientific">Novosphingobium aquiterrae</name>
    <dbReference type="NCBI Taxonomy" id="624388"/>
    <lineage>
        <taxon>Bacteria</taxon>
        <taxon>Pseudomonadati</taxon>
        <taxon>Pseudomonadota</taxon>
        <taxon>Alphaproteobacteria</taxon>
        <taxon>Sphingomonadales</taxon>
        <taxon>Sphingomonadaceae</taxon>
        <taxon>Novosphingobium</taxon>
    </lineage>
</organism>
<keyword evidence="9" id="KW-1185">Reference proteome</keyword>
<keyword evidence="4 5" id="KW-0720">Serine protease</keyword>
<dbReference type="InterPro" id="IPR050131">
    <property type="entry name" value="Peptidase_S8_subtilisin-like"/>
</dbReference>
<dbReference type="PANTHER" id="PTHR43806:SF11">
    <property type="entry name" value="CEREVISIN-RELATED"/>
    <property type="match status" value="1"/>
</dbReference>